<organism evidence="2 3">
    <name type="scientific">Pseudoalteromonas ruthenica</name>
    <dbReference type="NCBI Taxonomy" id="151081"/>
    <lineage>
        <taxon>Bacteria</taxon>
        <taxon>Pseudomonadati</taxon>
        <taxon>Pseudomonadota</taxon>
        <taxon>Gammaproteobacteria</taxon>
        <taxon>Alteromonadales</taxon>
        <taxon>Pseudoalteromonadaceae</taxon>
        <taxon>Pseudoalteromonas</taxon>
    </lineage>
</organism>
<name>A0A0F4PTU9_9GAMM</name>
<accession>A0A0F4PTU9</accession>
<evidence type="ECO:0000313" key="3">
    <source>
        <dbReference type="Proteomes" id="UP000033664"/>
    </source>
</evidence>
<evidence type="ECO:0000259" key="1">
    <source>
        <dbReference type="PROSITE" id="PS51833"/>
    </source>
</evidence>
<gene>
    <name evidence="2" type="ORF">TW72_12380</name>
</gene>
<comment type="caution">
    <text evidence="2">The sequence shown here is derived from an EMBL/GenBank/DDBJ whole genome shotgun (WGS) entry which is preliminary data.</text>
</comment>
<dbReference type="OrthoDB" id="9784953at2"/>
<dbReference type="PROSITE" id="PS51833">
    <property type="entry name" value="HDOD"/>
    <property type="match status" value="1"/>
</dbReference>
<dbReference type="InterPro" id="IPR013976">
    <property type="entry name" value="HDOD"/>
</dbReference>
<dbReference type="Proteomes" id="UP000033664">
    <property type="component" value="Unassembled WGS sequence"/>
</dbReference>
<dbReference type="EMBL" id="JXXZ01000010">
    <property type="protein sequence ID" value="KJY98862.1"/>
    <property type="molecule type" value="Genomic_DNA"/>
</dbReference>
<protein>
    <recommendedName>
        <fullName evidence="1">HDOD domain-containing protein</fullName>
    </recommendedName>
</protein>
<proteinExistence type="predicted"/>
<dbReference type="eggNOG" id="COG1639">
    <property type="taxonomic scope" value="Bacteria"/>
</dbReference>
<dbReference type="Gene3D" id="1.10.3210.10">
    <property type="entry name" value="Hypothetical protein af1432"/>
    <property type="match status" value="1"/>
</dbReference>
<feature type="domain" description="HDOD" evidence="1">
    <location>
        <begin position="18"/>
        <end position="213"/>
    </location>
</feature>
<sequence>MINIDSSVLQDVERGFSLPPKPELLTQLQHSLEQPEPELHDIAELISQDVATSAAVLKVINSPCYGLARSITDIRQAVMFLGLDSIATLVTGFLLKQAYSQHQCCIKLERFWDTATEVADMAVLIGKKIKSRVPTENLHMLGLFHDAGIPALAVQYPDYINVLEQANSDHSRSLVAYEETAYRTNHAVIGYYLASAWNLPKDTCQLILRHHDHHFFNSCQDETLRMTMATLKMAENFVHLQRRFSPSQDWQYFEASALAVLDLENDDYLDIKDDVEEYFIDKQL</sequence>
<dbReference type="RefSeq" id="WP_045979714.1">
    <property type="nucleotide sequence ID" value="NZ_JXXY01000010.1"/>
</dbReference>
<dbReference type="InterPro" id="IPR052340">
    <property type="entry name" value="RNase_Y/CdgJ"/>
</dbReference>
<dbReference type="Pfam" id="PF08668">
    <property type="entry name" value="HDOD"/>
    <property type="match status" value="1"/>
</dbReference>
<dbReference type="PANTHER" id="PTHR33525">
    <property type="match status" value="1"/>
</dbReference>
<evidence type="ECO:0000313" key="2">
    <source>
        <dbReference type="EMBL" id="KJY98862.1"/>
    </source>
</evidence>
<dbReference type="GeneID" id="58229289"/>
<reference evidence="2 3" key="1">
    <citation type="journal article" date="2015" name="BMC Genomics">
        <title>Genome mining reveals unlocked bioactive potential of marine Gram-negative bacteria.</title>
        <authorList>
            <person name="Machado H."/>
            <person name="Sonnenschein E.C."/>
            <person name="Melchiorsen J."/>
            <person name="Gram L."/>
        </authorList>
    </citation>
    <scope>NUCLEOTIDE SEQUENCE [LARGE SCALE GENOMIC DNA]</scope>
    <source>
        <strain evidence="2 3">S3137</strain>
    </source>
</reference>
<dbReference type="PANTHER" id="PTHR33525:SF6">
    <property type="entry name" value="HDOD DOMAIN-CONTAINING PROTEIN"/>
    <property type="match status" value="1"/>
</dbReference>
<dbReference type="SUPFAM" id="SSF109604">
    <property type="entry name" value="HD-domain/PDEase-like"/>
    <property type="match status" value="1"/>
</dbReference>
<dbReference type="PATRIC" id="fig|151081.8.peg.2307"/>
<keyword evidence="3" id="KW-1185">Reference proteome</keyword>
<dbReference type="AlphaFoldDB" id="A0A0F4PTU9"/>